<evidence type="ECO:0000256" key="1">
    <source>
        <dbReference type="ARBA" id="ARBA00023242"/>
    </source>
</evidence>
<feature type="compositionally biased region" description="Polar residues" evidence="2">
    <location>
        <begin position="290"/>
        <end position="300"/>
    </location>
</feature>
<feature type="compositionally biased region" description="Basic residues" evidence="2">
    <location>
        <begin position="439"/>
        <end position="452"/>
    </location>
</feature>
<dbReference type="InterPro" id="IPR009057">
    <property type="entry name" value="Homeodomain-like_sf"/>
</dbReference>
<evidence type="ECO:0000313" key="5">
    <source>
        <dbReference type="EMBL" id="CAB9518349.1"/>
    </source>
</evidence>
<dbReference type="EMBL" id="CAICTM010000924">
    <property type="protein sequence ID" value="CAB9518349.1"/>
    <property type="molecule type" value="Genomic_DNA"/>
</dbReference>
<accession>A0A9N8EDQ3</accession>
<evidence type="ECO:0000259" key="4">
    <source>
        <dbReference type="PROSITE" id="PS51294"/>
    </source>
</evidence>
<feature type="compositionally biased region" description="Basic and acidic residues" evidence="2">
    <location>
        <begin position="328"/>
        <end position="346"/>
    </location>
</feature>
<feature type="domain" description="Myb-like" evidence="3">
    <location>
        <begin position="480"/>
        <end position="535"/>
    </location>
</feature>
<dbReference type="CDD" id="cd11660">
    <property type="entry name" value="SANT_TRF"/>
    <property type="match status" value="1"/>
</dbReference>
<organism evidence="5 6">
    <name type="scientific">Seminavis robusta</name>
    <dbReference type="NCBI Taxonomy" id="568900"/>
    <lineage>
        <taxon>Eukaryota</taxon>
        <taxon>Sar</taxon>
        <taxon>Stramenopiles</taxon>
        <taxon>Ochrophyta</taxon>
        <taxon>Bacillariophyta</taxon>
        <taxon>Bacillariophyceae</taxon>
        <taxon>Bacillariophycidae</taxon>
        <taxon>Naviculales</taxon>
        <taxon>Naviculaceae</taxon>
        <taxon>Seminavis</taxon>
    </lineage>
</organism>
<dbReference type="AlphaFoldDB" id="A0A9N8EDQ3"/>
<keyword evidence="6" id="KW-1185">Reference proteome</keyword>
<dbReference type="InterPro" id="IPR052450">
    <property type="entry name" value="TRBD-Containing_Protein"/>
</dbReference>
<gene>
    <name evidence="5" type="ORF">SEMRO_926_G221020.1</name>
</gene>
<keyword evidence="5" id="KW-0238">DNA-binding</keyword>
<dbReference type="Gene3D" id="1.10.246.220">
    <property type="match status" value="1"/>
</dbReference>
<feature type="compositionally biased region" description="Basic residues" evidence="2">
    <location>
        <begin position="476"/>
        <end position="486"/>
    </location>
</feature>
<comment type="caution">
    <text evidence="5">The sequence shown here is derived from an EMBL/GenBank/DDBJ whole genome shotgun (WGS) entry which is preliminary data.</text>
</comment>
<dbReference type="PANTHER" id="PTHR46734">
    <property type="entry name" value="TELOMERIC REPEAT-BINDING FACTOR 1 TERF1"/>
    <property type="match status" value="1"/>
</dbReference>
<dbReference type="PANTHER" id="PTHR46734:SF1">
    <property type="entry name" value="TELOMERIC REPEAT-BINDING FACTOR 1"/>
    <property type="match status" value="1"/>
</dbReference>
<sequence length="540" mass="62583">MNQIHIVVEEGNSSTMALSTLTLPDLAEGHIGDLILHYSYSIVAGILDDKEEMEEHWDALHYFWHNVYPQNKQSLHGRLSNRVKLADIVMMATHVDPYSTTDEATTLPHEKPLIRWNRQDWDLLEEKLEDAHTSLLRRDANNTVNHVDQENPEPHPSRAKYDMYNNEYTRVLKQIHVSRAICPIRHLLEADVNEQKWDFPSIEQEQLEELKSYVDAMDHGRIKKFLEEFLEMDGEEIILNVGKLKAEYHRRPFNFLKLQIDIVALLKDWSEDVFTTMAPPLTQFYAQYESQQHESNNNYQEGDDSSTTDESNTENQPPVKYKKRRARKDMANDKEVDDDSSRDNRKPAAKSSSRRKVQNMQHARTVLGEAVDDPLEATYSVASRAGRSPHNNNIQDDSSQRDEEEPLAKERGSSKKHKGKHKKGRIIDTDEEEEESLANKKRRKVGSGRKKRKDEIWDEDSDGDQKVGLSSLPNHPKAKGPRKQRRFYSSEEKQALREGINEHGVGKWKEILDDHSEVFQGRTSVNLKDLYRTMTKNGEI</sequence>
<reference evidence="5" key="1">
    <citation type="submission" date="2020-06" db="EMBL/GenBank/DDBJ databases">
        <authorList>
            <consortium name="Plant Systems Biology data submission"/>
        </authorList>
    </citation>
    <scope>NUCLEOTIDE SEQUENCE</scope>
    <source>
        <strain evidence="5">D6</strain>
    </source>
</reference>
<feature type="region of interest" description="Disordered" evidence="2">
    <location>
        <begin position="290"/>
        <end position="494"/>
    </location>
</feature>
<feature type="compositionally biased region" description="Basic residues" evidence="2">
    <location>
        <begin position="414"/>
        <end position="424"/>
    </location>
</feature>
<dbReference type="PROSITE" id="PS50090">
    <property type="entry name" value="MYB_LIKE"/>
    <property type="match status" value="1"/>
</dbReference>
<dbReference type="PROSITE" id="PS51294">
    <property type="entry name" value="HTH_MYB"/>
    <property type="match status" value="1"/>
</dbReference>
<dbReference type="SUPFAM" id="SSF46689">
    <property type="entry name" value="Homeodomain-like"/>
    <property type="match status" value="1"/>
</dbReference>
<dbReference type="GO" id="GO:0003677">
    <property type="term" value="F:DNA binding"/>
    <property type="evidence" value="ECO:0007669"/>
    <property type="project" value="UniProtKB-KW"/>
</dbReference>
<feature type="compositionally biased region" description="Basic and acidic residues" evidence="2">
    <location>
        <begin position="398"/>
        <end position="413"/>
    </location>
</feature>
<dbReference type="InterPro" id="IPR001005">
    <property type="entry name" value="SANT/Myb"/>
</dbReference>
<feature type="domain" description="HTH myb-type" evidence="4">
    <location>
        <begin position="480"/>
        <end position="539"/>
    </location>
</feature>
<dbReference type="Proteomes" id="UP001153069">
    <property type="component" value="Unassembled WGS sequence"/>
</dbReference>
<evidence type="ECO:0000256" key="2">
    <source>
        <dbReference type="SAM" id="MobiDB-lite"/>
    </source>
</evidence>
<name>A0A9N8EDQ3_9STRA</name>
<dbReference type="InterPro" id="IPR017930">
    <property type="entry name" value="Myb_dom"/>
</dbReference>
<keyword evidence="1" id="KW-0539">Nucleus</keyword>
<proteinExistence type="predicted"/>
<dbReference type="OrthoDB" id="48676at2759"/>
<evidence type="ECO:0000313" key="6">
    <source>
        <dbReference type="Proteomes" id="UP001153069"/>
    </source>
</evidence>
<evidence type="ECO:0000259" key="3">
    <source>
        <dbReference type="PROSITE" id="PS50090"/>
    </source>
</evidence>
<protein>
    <submittedName>
        <fullName evidence="5">Myb-like DNA-binding domain</fullName>
    </submittedName>
</protein>